<gene>
    <name evidence="5" type="ORF">CQ14_30625</name>
</gene>
<dbReference type="GO" id="GO:0000166">
    <property type="term" value="F:nucleotide binding"/>
    <property type="evidence" value="ECO:0007669"/>
    <property type="project" value="InterPro"/>
</dbReference>
<comment type="caution">
    <text evidence="5">The sequence shown here is derived from an EMBL/GenBank/DDBJ whole genome shotgun (WGS) entry which is preliminary data.</text>
</comment>
<proteinExistence type="inferred from homology"/>
<evidence type="ECO:0000313" key="5">
    <source>
        <dbReference type="EMBL" id="KRR24978.1"/>
    </source>
</evidence>
<dbReference type="PANTHER" id="PTHR22604:SF105">
    <property type="entry name" value="TRANS-1,2-DIHYDROBENZENE-1,2-DIOL DEHYDROGENASE"/>
    <property type="match status" value="1"/>
</dbReference>
<dbReference type="Gene3D" id="3.30.360.10">
    <property type="entry name" value="Dihydrodipicolinate Reductase, domain 2"/>
    <property type="match status" value="1"/>
</dbReference>
<name>A0A0R3MY73_9BRAD</name>
<evidence type="ECO:0000256" key="1">
    <source>
        <dbReference type="ARBA" id="ARBA00010928"/>
    </source>
</evidence>
<dbReference type="RefSeq" id="WP_057858211.1">
    <property type="nucleotide sequence ID" value="NZ_LLYB01000059.1"/>
</dbReference>
<evidence type="ECO:0000259" key="3">
    <source>
        <dbReference type="Pfam" id="PF01408"/>
    </source>
</evidence>
<dbReference type="Gene3D" id="3.40.50.720">
    <property type="entry name" value="NAD(P)-binding Rossmann-like Domain"/>
    <property type="match status" value="1"/>
</dbReference>
<evidence type="ECO:0000313" key="6">
    <source>
        <dbReference type="Proteomes" id="UP000051660"/>
    </source>
</evidence>
<accession>A0A0R3MY73</accession>
<dbReference type="PANTHER" id="PTHR22604">
    <property type="entry name" value="OXIDOREDUCTASES"/>
    <property type="match status" value="1"/>
</dbReference>
<dbReference type="InterPro" id="IPR000683">
    <property type="entry name" value="Gfo/Idh/MocA-like_OxRdtase_N"/>
</dbReference>
<feature type="domain" description="Gfo/Idh/MocA-like oxidoreductase N-terminal" evidence="3">
    <location>
        <begin position="2"/>
        <end position="115"/>
    </location>
</feature>
<dbReference type="InterPro" id="IPR055170">
    <property type="entry name" value="GFO_IDH_MocA-like_dom"/>
</dbReference>
<dbReference type="Pfam" id="PF01408">
    <property type="entry name" value="GFO_IDH_MocA"/>
    <property type="match status" value="1"/>
</dbReference>
<feature type="domain" description="GFO/IDH/MocA-like oxidoreductase" evidence="4">
    <location>
        <begin position="136"/>
        <end position="241"/>
    </location>
</feature>
<dbReference type="AlphaFoldDB" id="A0A0R3MY73"/>
<dbReference type="Pfam" id="PF22725">
    <property type="entry name" value="GFO_IDH_MocA_C3"/>
    <property type="match status" value="1"/>
</dbReference>
<dbReference type="OrthoDB" id="9792935at2"/>
<keyword evidence="2" id="KW-0560">Oxidoreductase</keyword>
<protein>
    <submittedName>
        <fullName evidence="5">Uncharacterized protein</fullName>
    </submittedName>
</protein>
<organism evidence="5 6">
    <name type="scientific">Bradyrhizobium lablabi</name>
    <dbReference type="NCBI Taxonomy" id="722472"/>
    <lineage>
        <taxon>Bacteria</taxon>
        <taxon>Pseudomonadati</taxon>
        <taxon>Pseudomonadota</taxon>
        <taxon>Alphaproteobacteria</taxon>
        <taxon>Hyphomicrobiales</taxon>
        <taxon>Nitrobacteraceae</taxon>
        <taxon>Bradyrhizobium</taxon>
    </lineage>
</organism>
<evidence type="ECO:0000256" key="2">
    <source>
        <dbReference type="ARBA" id="ARBA00023002"/>
    </source>
</evidence>
<dbReference type="GO" id="GO:0016491">
    <property type="term" value="F:oxidoreductase activity"/>
    <property type="evidence" value="ECO:0007669"/>
    <property type="project" value="UniProtKB-KW"/>
</dbReference>
<dbReference type="SUPFAM" id="SSF55347">
    <property type="entry name" value="Glyceraldehyde-3-phosphate dehydrogenase-like, C-terminal domain"/>
    <property type="match status" value="1"/>
</dbReference>
<comment type="similarity">
    <text evidence="1">Belongs to the Gfo/Idh/MocA family.</text>
</comment>
<dbReference type="InterPro" id="IPR036291">
    <property type="entry name" value="NAD(P)-bd_dom_sf"/>
</dbReference>
<dbReference type="SUPFAM" id="SSF51735">
    <property type="entry name" value="NAD(P)-binding Rossmann-fold domains"/>
    <property type="match status" value="1"/>
</dbReference>
<reference evidence="5 6" key="1">
    <citation type="submission" date="2014-03" db="EMBL/GenBank/DDBJ databases">
        <title>Bradyrhizobium valentinum sp. nov., isolated from effective nodules of Lupinus mariae-josephae, a lupine endemic of basic-lime soils in Eastern Spain.</title>
        <authorList>
            <person name="Duran D."/>
            <person name="Rey L."/>
            <person name="Navarro A."/>
            <person name="Busquets A."/>
            <person name="Imperial J."/>
            <person name="Ruiz-Argueso T."/>
        </authorList>
    </citation>
    <scope>NUCLEOTIDE SEQUENCE [LARGE SCALE GENOMIC DNA]</scope>
    <source>
        <strain evidence="5 6">CCBAU 23086</strain>
    </source>
</reference>
<dbReference type="EMBL" id="LLYB01000059">
    <property type="protein sequence ID" value="KRR24978.1"/>
    <property type="molecule type" value="Genomic_DNA"/>
</dbReference>
<dbReference type="Proteomes" id="UP000051660">
    <property type="component" value="Unassembled WGS sequence"/>
</dbReference>
<dbReference type="InterPro" id="IPR050984">
    <property type="entry name" value="Gfo/Idh/MocA_domain"/>
</dbReference>
<sequence>MRLLILGYSSIVERRVMPSAAKVGRIEEISIASKSRKRPEGWPKQGQFFDDYEAALRSSDCDLVYLSLPNAWHEHWVMAALAAGKHVVVDKPALMTLTGSERAVSEARRAGRLVAEATVFGYHPQFETLAAFIAETGPLTQAAAQFIIPPLPIGNFRNHAELGGGCLLDMGPYAAATMRILGGDGVADVTALAGGRHAETGVDMGFSVLARLGNGGAFSGHFSFEGEYQNRLLVVGRSGSVLMERVFTPPADHQMEWRRRVRNADDVVTFEPADTFARFLEAVTAAIASGDHERFHRDLLSDATCRDMIATALASQNPAQPFM</sequence>
<evidence type="ECO:0000259" key="4">
    <source>
        <dbReference type="Pfam" id="PF22725"/>
    </source>
</evidence>